<evidence type="ECO:0000256" key="2">
    <source>
        <dbReference type="SAM" id="Phobius"/>
    </source>
</evidence>
<dbReference type="Gene3D" id="3.40.50.1910">
    <property type="match status" value="2"/>
</dbReference>
<dbReference type="KEGG" id="hazt:108682844"/>
<dbReference type="GO" id="GO:0016192">
    <property type="term" value="P:vesicle-mediated transport"/>
    <property type="evidence" value="ECO:0007669"/>
    <property type="project" value="InterPro"/>
</dbReference>
<comment type="similarity">
    <text evidence="1">Belongs to the STXBP/unc-18/SEC1 family.</text>
</comment>
<evidence type="ECO:0000256" key="1">
    <source>
        <dbReference type="ARBA" id="ARBA00009884"/>
    </source>
</evidence>
<accession>A0A8B7PQN4</accession>
<dbReference type="AlphaFoldDB" id="A0A8B7PQN4"/>
<dbReference type="Gene3D" id="1.25.40.850">
    <property type="match status" value="1"/>
</dbReference>
<dbReference type="GeneID" id="108682844"/>
<dbReference type="OrthoDB" id="10262528at2759"/>
<dbReference type="Gene3D" id="3.40.50.2060">
    <property type="match status" value="1"/>
</dbReference>
<dbReference type="InterPro" id="IPR001619">
    <property type="entry name" value="Sec1-like"/>
</dbReference>
<sequence>MQHPPYRVMSGMSGHCDKIVSGVDVWMLRELGCRSLVCCLEELPGKKDLIIDASLMKFLDRLSQAATLREHDVEKIFRLEQVPPSGQCAQRMYMVRSIPDSVKFIAEHLNHHQQELKQEQLQYQQKSQNQQQSHRVPISRILVVCVPSITYSVECQLEEEGLAGGGLVSLHSFCPGFVPLDDDLLTLEMPNFFRDAFVEGDFSSCAGIGQSLHLLCSLFGAPQRLLSHGRAAHAVITSFQRLRSDIDESHHSTKTKSQIGHLFILDRDADLVTPLLTQLTYEGSIDEHYGIHAGVVELPENLNPDANKPSASKIMLNSKDSIFASVRHKHFAGVAGVLVRRAKEIQTRKEESKKMTPAQMKEFVAFDLKQLQAQQNSISLHLSICEAITKATRRDFDVQLTTEHGLVTGATAASEAKTYFEDCCARQLPLSSCLRLLCLLSLTQSNGLSLKEYESLTSQLVAACGHKHILTLFDLRQVGLLNVSDSASMDQPQSSAMRGLRQAASNLMSKGQFAAWRSLTKFLKLIPDAEELIDLHNPSHLSYVFNGAYTPAIVQLVSQCLTDGLQSISDALKLIPGSTTSFGWSGDATLLPPVVVVLVCGGVTFAELAAFRLLGLRTGKRIIVATTGTTSGNKLMNSIANGS</sequence>
<dbReference type="InterPro" id="IPR043155">
    <property type="entry name" value="VPS33_dom3b"/>
</dbReference>
<keyword evidence="2" id="KW-0812">Transmembrane</keyword>
<gene>
    <name evidence="4" type="primary">LOC108682844</name>
</gene>
<evidence type="ECO:0000313" key="4">
    <source>
        <dbReference type="RefSeq" id="XP_018027577.2"/>
    </source>
</evidence>
<dbReference type="Pfam" id="PF00995">
    <property type="entry name" value="Sec1"/>
    <property type="match status" value="1"/>
</dbReference>
<protein>
    <submittedName>
        <fullName evidence="4">Vacuolar protein sorting-associated protein 33B</fullName>
    </submittedName>
</protein>
<dbReference type="InterPro" id="IPR036045">
    <property type="entry name" value="Sec1-like_sf"/>
</dbReference>
<evidence type="ECO:0000313" key="3">
    <source>
        <dbReference type="Proteomes" id="UP000694843"/>
    </source>
</evidence>
<feature type="transmembrane region" description="Helical" evidence="2">
    <location>
        <begin position="590"/>
        <end position="611"/>
    </location>
</feature>
<dbReference type="PANTHER" id="PTHR11679">
    <property type="entry name" value="VESICLE PROTEIN SORTING-ASSOCIATED"/>
    <property type="match status" value="1"/>
</dbReference>
<proteinExistence type="inferred from homology"/>
<keyword evidence="3" id="KW-1185">Reference proteome</keyword>
<keyword evidence="2" id="KW-0472">Membrane</keyword>
<dbReference type="SUPFAM" id="SSF56815">
    <property type="entry name" value="Sec1/munc18-like (SM) proteins"/>
    <property type="match status" value="1"/>
</dbReference>
<keyword evidence="2" id="KW-1133">Transmembrane helix</keyword>
<dbReference type="OMA" id="QVHIYMI"/>
<name>A0A8B7PQN4_HYAAZ</name>
<organism evidence="3 4">
    <name type="scientific">Hyalella azteca</name>
    <name type="common">Amphipod</name>
    <dbReference type="NCBI Taxonomy" id="294128"/>
    <lineage>
        <taxon>Eukaryota</taxon>
        <taxon>Metazoa</taxon>
        <taxon>Ecdysozoa</taxon>
        <taxon>Arthropoda</taxon>
        <taxon>Crustacea</taxon>
        <taxon>Multicrustacea</taxon>
        <taxon>Malacostraca</taxon>
        <taxon>Eumalacostraca</taxon>
        <taxon>Peracarida</taxon>
        <taxon>Amphipoda</taxon>
        <taxon>Senticaudata</taxon>
        <taxon>Talitrida</taxon>
        <taxon>Talitroidea</taxon>
        <taxon>Hyalellidae</taxon>
        <taxon>Hyalella</taxon>
    </lineage>
</organism>
<dbReference type="InterPro" id="IPR043154">
    <property type="entry name" value="Sec-1-like_dom1"/>
</dbReference>
<reference evidence="4" key="1">
    <citation type="submission" date="2025-08" db="UniProtKB">
        <authorList>
            <consortium name="RefSeq"/>
        </authorList>
    </citation>
    <scope>IDENTIFICATION</scope>
    <source>
        <tissue evidence="4">Whole organism</tissue>
    </source>
</reference>
<dbReference type="Proteomes" id="UP000694843">
    <property type="component" value="Unplaced"/>
</dbReference>
<dbReference type="InterPro" id="IPR027482">
    <property type="entry name" value="Sec1-like_dom2"/>
</dbReference>
<dbReference type="RefSeq" id="XP_018027577.2">
    <property type="nucleotide sequence ID" value="XM_018172088.2"/>
</dbReference>